<dbReference type="InterPro" id="IPR024984">
    <property type="entry name" value="DUF3888"/>
</dbReference>
<accession>A0ABZ0L3N8</accession>
<sequence>MNKSVILMILFTLSAFTLPTLSYANTAVDKNSIEDAFLTMLDPHISKAIIEHYGYDKSYGLYDADIINIKREDNGGFAFIVDVLVNTFENAQNPPYGKESIRFSITPSGVDMINFSHEGDDEEKNMLRFYKEVLIDIKQSFHLNLLPYERYDYNQLRYKAEKQNDFNSLASIAEEIVMNLLSPDIEPPYKNVINPVTFVKDGEAYILFKRADGMNMFYHVKLEKGVWTVVDQQSEKGKKMKYELLWYM</sequence>
<gene>
    <name evidence="2" type="ORF">QWT69_15385</name>
</gene>
<feature type="chain" id="PRO_5045663097" evidence="1">
    <location>
        <begin position="25"/>
        <end position="248"/>
    </location>
</feature>
<evidence type="ECO:0000256" key="1">
    <source>
        <dbReference type="SAM" id="SignalP"/>
    </source>
</evidence>
<dbReference type="RefSeq" id="WP_317967125.1">
    <property type="nucleotide sequence ID" value="NZ_CP129118.1"/>
</dbReference>
<keyword evidence="1" id="KW-0732">Signal</keyword>
<evidence type="ECO:0000313" key="3">
    <source>
        <dbReference type="Proteomes" id="UP001303902"/>
    </source>
</evidence>
<proteinExistence type="predicted"/>
<protein>
    <submittedName>
        <fullName evidence="2">DUF3888 domain-containing protein</fullName>
    </submittedName>
</protein>
<organism evidence="2 3">
    <name type="scientific">Sporosarcina oncorhynchi</name>
    <dbReference type="NCBI Taxonomy" id="3056444"/>
    <lineage>
        <taxon>Bacteria</taxon>
        <taxon>Bacillati</taxon>
        <taxon>Bacillota</taxon>
        <taxon>Bacilli</taxon>
        <taxon>Bacillales</taxon>
        <taxon>Caryophanaceae</taxon>
        <taxon>Sporosarcina</taxon>
    </lineage>
</organism>
<keyword evidence="3" id="KW-1185">Reference proteome</keyword>
<dbReference type="Proteomes" id="UP001303902">
    <property type="component" value="Chromosome"/>
</dbReference>
<dbReference type="EMBL" id="CP129118">
    <property type="protein sequence ID" value="WOV87219.1"/>
    <property type="molecule type" value="Genomic_DNA"/>
</dbReference>
<evidence type="ECO:0000313" key="2">
    <source>
        <dbReference type="EMBL" id="WOV87219.1"/>
    </source>
</evidence>
<reference evidence="2 3" key="1">
    <citation type="submission" date="2023-06" db="EMBL/GenBank/DDBJ databases">
        <title>Sporosarcina sp. nov., isolated from Korean tranditional fermented seafood 'Jeotgal'.</title>
        <authorList>
            <person name="Yang A.I."/>
            <person name="Shin N.-R."/>
        </authorList>
    </citation>
    <scope>NUCLEOTIDE SEQUENCE [LARGE SCALE GENOMIC DNA]</scope>
    <source>
        <strain evidence="2 3">T2O-4</strain>
    </source>
</reference>
<name>A0ABZ0L3N8_9BACL</name>
<feature type="signal peptide" evidence="1">
    <location>
        <begin position="1"/>
        <end position="24"/>
    </location>
</feature>
<dbReference type="Pfam" id="PF13027">
    <property type="entry name" value="DUF3888"/>
    <property type="match status" value="1"/>
</dbReference>